<reference evidence="1 2" key="1">
    <citation type="journal article" date="2022" name="bioRxiv">
        <title>The genome of the oomycete Peronosclerospora sorghi, a cosmopolitan pathogen of maize and sorghum, is inflated with dispersed pseudogenes.</title>
        <authorList>
            <person name="Fletcher K."/>
            <person name="Martin F."/>
            <person name="Isakeit T."/>
            <person name="Cavanaugh K."/>
            <person name="Magill C."/>
            <person name="Michelmore R."/>
        </authorList>
    </citation>
    <scope>NUCLEOTIDE SEQUENCE [LARGE SCALE GENOMIC DNA]</scope>
    <source>
        <strain evidence="1">P6</strain>
    </source>
</reference>
<evidence type="ECO:0000313" key="2">
    <source>
        <dbReference type="Proteomes" id="UP001163321"/>
    </source>
</evidence>
<keyword evidence="2" id="KW-1185">Reference proteome</keyword>
<gene>
    <name evidence="1" type="ORF">PsorP6_008079</name>
</gene>
<comment type="caution">
    <text evidence="1">The sequence shown here is derived from an EMBL/GenBank/DDBJ whole genome shotgun (WGS) entry which is preliminary data.</text>
</comment>
<accession>A0ACC0W9N7</accession>
<organism evidence="1 2">
    <name type="scientific">Peronosclerospora sorghi</name>
    <dbReference type="NCBI Taxonomy" id="230839"/>
    <lineage>
        <taxon>Eukaryota</taxon>
        <taxon>Sar</taxon>
        <taxon>Stramenopiles</taxon>
        <taxon>Oomycota</taxon>
        <taxon>Peronosporomycetes</taxon>
        <taxon>Peronosporales</taxon>
        <taxon>Peronosporaceae</taxon>
        <taxon>Peronosclerospora</taxon>
    </lineage>
</organism>
<sequence length="509" mass="59056">MEEQTPKSDDAFVTYPLGTLHRTLEVMNCALEMLEIQRAEEQQRESFQAKIAQLEMRYHRHELLRDGILSAIPRMQTWLSSSVYEQASQDTREAIDLKVTSAKEKMELMEREMKDIQCQKETLCSELESKVERFQKEWKAKHEQLVLLRDSDEPRSSQSREILARIQEQLQLASDKESLETSLDKELRKRAQLFQQILNGLTEYRHDEMTEQEFMEKNEQNLKYCEESISRICDALRAKQSHRTSIAEILASIESLDTAKDVIRRLIVELYSQVRELSGDQNLSREQLYNTQIIVTTPEKWDIITRKSGDDRTYTQLVRLMIIDEIHLLHDTRGPVLEALVARTIRNNIEATQLTVRLVGPSATLPNYEDVAAFLRVNPAQGLFYFGSSYLPVPLQQQYIGIMENKAVKRFALMNDSCYEKVVQQAELDNQVLIFVQSRKETVSTAQALRKLFVENDTLSRLIKPKSASSDVLTQEAEKIERNDDLKDLFPFGFGIHHAGMKRHDRTLL</sequence>
<dbReference type="EMBL" id="CM047582">
    <property type="protein sequence ID" value="KAI9914658.1"/>
    <property type="molecule type" value="Genomic_DNA"/>
</dbReference>
<proteinExistence type="predicted"/>
<dbReference type="Proteomes" id="UP001163321">
    <property type="component" value="Chromosome 3"/>
</dbReference>
<name>A0ACC0W9N7_9STRA</name>
<evidence type="ECO:0000313" key="1">
    <source>
        <dbReference type="EMBL" id="KAI9914658.1"/>
    </source>
</evidence>
<protein>
    <submittedName>
        <fullName evidence="1">Uncharacterized protein</fullName>
    </submittedName>
</protein>